<dbReference type="InterPro" id="IPR014776">
    <property type="entry name" value="4pyrrole_Mease_sub2"/>
</dbReference>
<dbReference type="PANTHER" id="PTHR46111:SF1">
    <property type="entry name" value="RIBOSOMAL RNA SMALL SUBUNIT METHYLTRANSFERASE I"/>
    <property type="match status" value="1"/>
</dbReference>
<reference evidence="8 9" key="1">
    <citation type="submission" date="2016-12" db="EMBL/GenBank/DDBJ databases">
        <authorList>
            <person name="Song W.-J."/>
            <person name="Kurnit D.M."/>
        </authorList>
    </citation>
    <scope>NUCLEOTIDE SEQUENCE [LARGE SCALE GENOMIC DNA]</scope>
    <source>
        <strain evidence="8 9">DSM 18488</strain>
    </source>
</reference>
<dbReference type="CDD" id="cd11648">
    <property type="entry name" value="RsmI"/>
    <property type="match status" value="1"/>
</dbReference>
<dbReference type="InterPro" id="IPR008189">
    <property type="entry name" value="rRNA_ssu_MeTfrase_I"/>
</dbReference>
<accession>A0A1M7YKN7</accession>
<dbReference type="InterPro" id="IPR000878">
    <property type="entry name" value="4pyrrol_Mease"/>
</dbReference>
<keyword evidence="9" id="KW-1185">Reference proteome</keyword>
<feature type="domain" description="Tetrapyrrole methylase" evidence="7">
    <location>
        <begin position="12"/>
        <end position="210"/>
    </location>
</feature>
<dbReference type="HAMAP" id="MF_01877">
    <property type="entry name" value="16SrRNA_methyltr_I"/>
    <property type="match status" value="1"/>
</dbReference>
<evidence type="ECO:0000256" key="4">
    <source>
        <dbReference type="ARBA" id="ARBA00022679"/>
    </source>
</evidence>
<proteinExistence type="inferred from homology"/>
<keyword evidence="2 6" id="KW-0698">rRNA processing</keyword>
<dbReference type="InterPro" id="IPR014777">
    <property type="entry name" value="4pyrrole_Mease_sub1"/>
</dbReference>
<dbReference type="PIRSF" id="PIRSF005917">
    <property type="entry name" value="MTase_YraL"/>
    <property type="match status" value="1"/>
</dbReference>
<dbReference type="STRING" id="1121416.SAMN02745220_04941"/>
<evidence type="ECO:0000256" key="5">
    <source>
        <dbReference type="ARBA" id="ARBA00022691"/>
    </source>
</evidence>
<keyword evidence="5 6" id="KW-0949">S-adenosyl-L-methionine</keyword>
<evidence type="ECO:0000256" key="6">
    <source>
        <dbReference type="HAMAP-Rule" id="MF_01877"/>
    </source>
</evidence>
<dbReference type="OrthoDB" id="9809084at2"/>
<dbReference type="AlphaFoldDB" id="A0A1M7YKN7"/>
<dbReference type="PANTHER" id="PTHR46111">
    <property type="entry name" value="RIBOSOMAL RNA SMALL SUBUNIT METHYLTRANSFERASE I"/>
    <property type="match status" value="1"/>
</dbReference>
<keyword evidence="3 6" id="KW-0489">Methyltransferase</keyword>
<dbReference type="RefSeq" id="WP_073616703.1">
    <property type="nucleotide sequence ID" value="NZ_FRFE01000047.1"/>
</dbReference>
<keyword evidence="4 6" id="KW-0808">Transferase</keyword>
<evidence type="ECO:0000256" key="1">
    <source>
        <dbReference type="ARBA" id="ARBA00022490"/>
    </source>
</evidence>
<protein>
    <recommendedName>
        <fullName evidence="6">Ribosomal RNA small subunit methyltransferase I</fullName>
        <ecNumber evidence="6">2.1.1.198</ecNumber>
    </recommendedName>
    <alternativeName>
        <fullName evidence="6">16S rRNA 2'-O-ribose C1402 methyltransferase</fullName>
    </alternativeName>
    <alternativeName>
        <fullName evidence="6">rRNA (cytidine-2'-O-)-methyltransferase RsmI</fullName>
    </alternativeName>
</protein>
<comment type="catalytic activity">
    <reaction evidence="6">
        <text>cytidine(1402) in 16S rRNA + S-adenosyl-L-methionine = 2'-O-methylcytidine(1402) in 16S rRNA + S-adenosyl-L-homocysteine + H(+)</text>
        <dbReference type="Rhea" id="RHEA:42924"/>
        <dbReference type="Rhea" id="RHEA-COMP:10285"/>
        <dbReference type="Rhea" id="RHEA-COMP:10286"/>
        <dbReference type="ChEBI" id="CHEBI:15378"/>
        <dbReference type="ChEBI" id="CHEBI:57856"/>
        <dbReference type="ChEBI" id="CHEBI:59789"/>
        <dbReference type="ChEBI" id="CHEBI:74495"/>
        <dbReference type="ChEBI" id="CHEBI:82748"/>
        <dbReference type="EC" id="2.1.1.198"/>
    </reaction>
</comment>
<evidence type="ECO:0000256" key="2">
    <source>
        <dbReference type="ARBA" id="ARBA00022552"/>
    </source>
</evidence>
<dbReference type="InterPro" id="IPR035996">
    <property type="entry name" value="4pyrrol_Methylase_sf"/>
</dbReference>
<evidence type="ECO:0000313" key="9">
    <source>
        <dbReference type="Proteomes" id="UP000184603"/>
    </source>
</evidence>
<comment type="function">
    <text evidence="6">Catalyzes the 2'-O-methylation of the ribose of cytidine 1402 (C1402) in 16S rRNA.</text>
</comment>
<dbReference type="FunFam" id="3.40.1010.10:FF:000002">
    <property type="entry name" value="Ribosomal RNA small subunit methyltransferase I"/>
    <property type="match status" value="1"/>
</dbReference>
<organism evidence="8 9">
    <name type="scientific">Desulfopila aestuarii DSM 18488</name>
    <dbReference type="NCBI Taxonomy" id="1121416"/>
    <lineage>
        <taxon>Bacteria</taxon>
        <taxon>Pseudomonadati</taxon>
        <taxon>Thermodesulfobacteriota</taxon>
        <taxon>Desulfobulbia</taxon>
        <taxon>Desulfobulbales</taxon>
        <taxon>Desulfocapsaceae</taxon>
        <taxon>Desulfopila</taxon>
    </lineage>
</organism>
<dbReference type="SUPFAM" id="SSF53790">
    <property type="entry name" value="Tetrapyrrole methylase"/>
    <property type="match status" value="1"/>
</dbReference>
<dbReference type="Gene3D" id="3.40.1010.10">
    <property type="entry name" value="Cobalt-precorrin-4 Transmethylase, Domain 1"/>
    <property type="match status" value="1"/>
</dbReference>
<dbReference type="GO" id="GO:0070677">
    <property type="term" value="F:rRNA (cytosine-2'-O-)-methyltransferase activity"/>
    <property type="evidence" value="ECO:0007669"/>
    <property type="project" value="UniProtKB-UniRule"/>
</dbReference>
<dbReference type="NCBIfam" id="TIGR00096">
    <property type="entry name" value="16S rRNA (cytidine(1402)-2'-O)-methyltransferase"/>
    <property type="match status" value="1"/>
</dbReference>
<gene>
    <name evidence="6" type="primary">rsmI</name>
    <name evidence="8" type="ORF">SAMN02745220_04941</name>
</gene>
<dbReference type="GO" id="GO:0005737">
    <property type="term" value="C:cytoplasm"/>
    <property type="evidence" value="ECO:0007669"/>
    <property type="project" value="UniProtKB-SubCell"/>
</dbReference>
<dbReference type="EC" id="2.1.1.198" evidence="6"/>
<evidence type="ECO:0000256" key="3">
    <source>
        <dbReference type="ARBA" id="ARBA00022603"/>
    </source>
</evidence>
<dbReference type="Proteomes" id="UP000184603">
    <property type="component" value="Unassembled WGS sequence"/>
</dbReference>
<dbReference type="Gene3D" id="3.30.950.10">
    <property type="entry name" value="Methyltransferase, Cobalt-precorrin-4 Transmethylase, Domain 2"/>
    <property type="match status" value="1"/>
</dbReference>
<sequence>MNTTDKTAQGILYIVATPIGNLEDITLRAMRTLKEVDLIAAEDTRHTKKLLNHLDIRTPLMSYYREKEQERGAVLIDRLQNGENVALVSDAGTPAISDPGAILVQLAHEAGIKVVPIPGASALSAAVSCSGFHEGSFLFLGFPPTKSSQRKKLLTSLIHSEYPVVFYEAPRRVADFLKEALEILGNRQALWARELTKTFEEIYKGSLSELLEQCRDENSRGEFVIIIGPGNREEAAGENLEELLIWYRDHSELSMKDACRKLAKDLGLSRSQIYQQALEIWAKG</sequence>
<comment type="subcellular location">
    <subcellularLocation>
        <location evidence="6">Cytoplasm</location>
    </subcellularLocation>
</comment>
<comment type="similarity">
    <text evidence="6">Belongs to the methyltransferase superfamily. RsmI family.</text>
</comment>
<dbReference type="PROSITE" id="PS01296">
    <property type="entry name" value="RSMI"/>
    <property type="match status" value="1"/>
</dbReference>
<dbReference type="EMBL" id="FRFE01000047">
    <property type="protein sequence ID" value="SHO53136.1"/>
    <property type="molecule type" value="Genomic_DNA"/>
</dbReference>
<name>A0A1M7YKN7_9BACT</name>
<evidence type="ECO:0000313" key="8">
    <source>
        <dbReference type="EMBL" id="SHO53136.1"/>
    </source>
</evidence>
<evidence type="ECO:0000259" key="7">
    <source>
        <dbReference type="Pfam" id="PF00590"/>
    </source>
</evidence>
<dbReference type="FunFam" id="3.30.950.10:FF:000002">
    <property type="entry name" value="Ribosomal RNA small subunit methyltransferase I"/>
    <property type="match status" value="1"/>
</dbReference>
<dbReference type="Pfam" id="PF00590">
    <property type="entry name" value="TP_methylase"/>
    <property type="match status" value="1"/>
</dbReference>
<keyword evidence="1 6" id="KW-0963">Cytoplasm</keyword>
<dbReference type="InterPro" id="IPR018063">
    <property type="entry name" value="SAM_MeTrfase_RsmI_CS"/>
</dbReference>